<protein>
    <submittedName>
        <fullName evidence="2">Uncharacterized protein</fullName>
    </submittedName>
</protein>
<reference evidence="2 3" key="1">
    <citation type="journal article" date="2018" name="Front. Plant Sci.">
        <title>Red Clover (Trifolium pratense) and Zigzag Clover (T. medium) - A Picture of Genomic Similarities and Differences.</title>
        <authorList>
            <person name="Dluhosova J."/>
            <person name="Istvanek J."/>
            <person name="Nedelnik J."/>
            <person name="Repkova J."/>
        </authorList>
    </citation>
    <scope>NUCLEOTIDE SEQUENCE [LARGE SCALE GENOMIC DNA]</scope>
    <source>
        <strain evidence="3">cv. 10/8</strain>
        <tissue evidence="2">Leaf</tissue>
    </source>
</reference>
<organism evidence="2 3">
    <name type="scientific">Trifolium medium</name>
    <dbReference type="NCBI Taxonomy" id="97028"/>
    <lineage>
        <taxon>Eukaryota</taxon>
        <taxon>Viridiplantae</taxon>
        <taxon>Streptophyta</taxon>
        <taxon>Embryophyta</taxon>
        <taxon>Tracheophyta</taxon>
        <taxon>Spermatophyta</taxon>
        <taxon>Magnoliopsida</taxon>
        <taxon>eudicotyledons</taxon>
        <taxon>Gunneridae</taxon>
        <taxon>Pentapetalae</taxon>
        <taxon>rosids</taxon>
        <taxon>fabids</taxon>
        <taxon>Fabales</taxon>
        <taxon>Fabaceae</taxon>
        <taxon>Papilionoideae</taxon>
        <taxon>50 kb inversion clade</taxon>
        <taxon>NPAAA clade</taxon>
        <taxon>Hologalegina</taxon>
        <taxon>IRL clade</taxon>
        <taxon>Trifolieae</taxon>
        <taxon>Trifolium</taxon>
    </lineage>
</organism>
<comment type="caution">
    <text evidence="2">The sequence shown here is derived from an EMBL/GenBank/DDBJ whole genome shotgun (WGS) entry which is preliminary data.</text>
</comment>
<evidence type="ECO:0000313" key="3">
    <source>
        <dbReference type="Proteomes" id="UP000265520"/>
    </source>
</evidence>
<proteinExistence type="predicted"/>
<dbReference type="AlphaFoldDB" id="A0A392SD18"/>
<dbReference type="EMBL" id="LXQA010363035">
    <property type="protein sequence ID" value="MCI46811.1"/>
    <property type="molecule type" value="Genomic_DNA"/>
</dbReference>
<dbReference type="Proteomes" id="UP000265520">
    <property type="component" value="Unassembled WGS sequence"/>
</dbReference>
<evidence type="ECO:0000313" key="2">
    <source>
        <dbReference type="EMBL" id="MCI46811.1"/>
    </source>
</evidence>
<sequence length="80" mass="9123">GLLQTQVHNTDYTAAAAACLDSLTRIWIALDCFFTPSLTRFPYESGLLLHSFTYSISIRIWIASSLGIFFFFFSIIIFLF</sequence>
<feature type="transmembrane region" description="Helical" evidence="1">
    <location>
        <begin position="58"/>
        <end position="79"/>
    </location>
</feature>
<keyword evidence="1" id="KW-0812">Transmembrane</keyword>
<accession>A0A392SD18</accession>
<keyword evidence="1" id="KW-1133">Transmembrane helix</keyword>
<evidence type="ECO:0000256" key="1">
    <source>
        <dbReference type="SAM" id="Phobius"/>
    </source>
</evidence>
<name>A0A392SD18_9FABA</name>
<keyword evidence="1" id="KW-0472">Membrane</keyword>
<feature type="non-terminal residue" evidence="2">
    <location>
        <position position="1"/>
    </location>
</feature>
<keyword evidence="3" id="KW-1185">Reference proteome</keyword>